<evidence type="ECO:0000256" key="7">
    <source>
        <dbReference type="ARBA" id="ARBA00023014"/>
    </source>
</evidence>
<dbReference type="NCBIfam" id="TIGR01579">
    <property type="entry name" value="MiaB-like-C"/>
    <property type="match status" value="1"/>
</dbReference>
<evidence type="ECO:0000256" key="6">
    <source>
        <dbReference type="ARBA" id="ARBA00023004"/>
    </source>
</evidence>
<sequence>MKPPVFETFGCRLNAYETEAMRELGAAAGLGDTVVVNTCAVTAEAVRQSRQRIRRLRREHPDARIVVTGCAAQTEPETYAAMPEVDLVIGNLEKMRAETWEGVARGPDFIGRTEKVQVNDIMSATETAGHLIDGFGTRARAYVQVQNGCDHRCTFCIIPYGRGNSRSVPAGVVVEQIARLVGSGYQEVVLTGVDLTSWGADLPGEPRLGDLVQRILKLVPDLPRLRISSIDSIEADPALMEAIAGQPRLMPHLHLSLQAGDDMILKRMKRRHLRDDAIRFCEEARRLRPEIVFGADIIAGFPTETEAMFENSLKLVEECGLTWLHVFPYSARKGTPAARMPAVDGAAIRDRAARLRALGERQVARHLSAMTGRTEPVLMESSTRGRTPGFAEVDVVGGAPEGRIVQVRLTGSAENRLTGALAAQAQVRAG</sequence>
<dbReference type="PROSITE" id="PS01278">
    <property type="entry name" value="MTTASE_RADICAL"/>
    <property type="match status" value="1"/>
</dbReference>
<evidence type="ECO:0000256" key="3">
    <source>
        <dbReference type="ARBA" id="ARBA00022679"/>
    </source>
</evidence>
<dbReference type="SFLD" id="SFLDG01082">
    <property type="entry name" value="B12-binding_domain_containing"/>
    <property type="match status" value="1"/>
</dbReference>
<dbReference type="InterPro" id="IPR020612">
    <property type="entry name" value="Methylthiotransferase_CS"/>
</dbReference>
<evidence type="ECO:0000256" key="5">
    <source>
        <dbReference type="ARBA" id="ARBA00022723"/>
    </source>
</evidence>
<dbReference type="InterPro" id="IPR005839">
    <property type="entry name" value="Methylthiotransferase"/>
</dbReference>
<keyword evidence="7" id="KW-0411">Iron-sulfur</keyword>
<dbReference type="NCBIfam" id="TIGR00089">
    <property type="entry name" value="MiaB/RimO family radical SAM methylthiotransferase"/>
    <property type="match status" value="1"/>
</dbReference>
<accession>A0A6L5Z706</accession>
<dbReference type="GO" id="GO:0046872">
    <property type="term" value="F:metal ion binding"/>
    <property type="evidence" value="ECO:0007669"/>
    <property type="project" value="UniProtKB-KW"/>
</dbReference>
<evidence type="ECO:0000256" key="4">
    <source>
        <dbReference type="ARBA" id="ARBA00022691"/>
    </source>
</evidence>
<dbReference type="RefSeq" id="WP_154449238.1">
    <property type="nucleotide sequence ID" value="NZ_WIND01000026.1"/>
</dbReference>
<dbReference type="InterPro" id="IPR013848">
    <property type="entry name" value="Methylthiotransferase_N"/>
</dbReference>
<dbReference type="InterPro" id="IPR006638">
    <property type="entry name" value="Elp3/MiaA/NifB-like_rSAM"/>
</dbReference>
<dbReference type="GO" id="GO:0051539">
    <property type="term" value="F:4 iron, 4 sulfur cluster binding"/>
    <property type="evidence" value="ECO:0007669"/>
    <property type="project" value="UniProtKB-KW"/>
</dbReference>
<keyword evidence="4" id="KW-0949">S-adenosyl-L-methionine</keyword>
<keyword evidence="5" id="KW-0479">Metal-binding</keyword>
<keyword evidence="11" id="KW-1185">Reference proteome</keyword>
<feature type="domain" description="MTTase N-terminal" evidence="8">
    <location>
        <begin position="2"/>
        <end position="105"/>
    </location>
</feature>
<keyword evidence="3 10" id="KW-0808">Transferase</keyword>
<dbReference type="PANTHER" id="PTHR11918">
    <property type="entry name" value="RADICAL SAM PROTEINS"/>
    <property type="match status" value="1"/>
</dbReference>
<evidence type="ECO:0000256" key="1">
    <source>
        <dbReference type="ARBA" id="ARBA00001966"/>
    </source>
</evidence>
<name>A0A6L5Z706_9RHOB</name>
<dbReference type="InterPro" id="IPR058240">
    <property type="entry name" value="rSAM_sf"/>
</dbReference>
<comment type="cofactor">
    <cofactor evidence="1">
        <name>[4Fe-4S] cluster</name>
        <dbReference type="ChEBI" id="CHEBI:49883"/>
    </cofactor>
</comment>
<dbReference type="InterPro" id="IPR038135">
    <property type="entry name" value="Methylthiotransferase_N_sf"/>
</dbReference>
<evidence type="ECO:0000259" key="8">
    <source>
        <dbReference type="PROSITE" id="PS51449"/>
    </source>
</evidence>
<organism evidence="10 11">
    <name type="scientific">Halovulum marinum</name>
    <dbReference type="NCBI Taxonomy" id="2662447"/>
    <lineage>
        <taxon>Bacteria</taxon>
        <taxon>Pseudomonadati</taxon>
        <taxon>Pseudomonadota</taxon>
        <taxon>Alphaproteobacteria</taxon>
        <taxon>Rhodobacterales</taxon>
        <taxon>Paracoccaceae</taxon>
        <taxon>Halovulum</taxon>
    </lineage>
</organism>
<dbReference type="Gene3D" id="3.80.30.20">
    <property type="entry name" value="tm_1862 like domain"/>
    <property type="match status" value="1"/>
</dbReference>
<proteinExistence type="predicted"/>
<reference evidence="10 11" key="1">
    <citation type="submission" date="2019-10" db="EMBL/GenBank/DDBJ databases">
        <title>Cognatihalovulum marinum gen. nov. sp. nov., a new member of the family Rhodobacteraceae isolated from deep seawater of the Northwest Indian Ocean.</title>
        <authorList>
            <person name="Ruan C."/>
            <person name="Wang J."/>
            <person name="Zheng X."/>
            <person name="Song L."/>
            <person name="Zhu Y."/>
            <person name="Huang Y."/>
            <person name="Lu Z."/>
            <person name="Du W."/>
            <person name="Huang L."/>
            <person name="Dai X."/>
        </authorList>
    </citation>
    <scope>NUCLEOTIDE SEQUENCE [LARGE SCALE GENOMIC DNA]</scope>
    <source>
        <strain evidence="10 11">2CG4</strain>
    </source>
</reference>
<dbReference type="Pfam" id="PF00919">
    <property type="entry name" value="UPF0004"/>
    <property type="match status" value="1"/>
</dbReference>
<dbReference type="CDD" id="cd01335">
    <property type="entry name" value="Radical_SAM"/>
    <property type="match status" value="1"/>
</dbReference>
<protein>
    <submittedName>
        <fullName evidence="10">tRNA (N(6)-L-threonylcarbamoyladenosine(37)-C(2))-methylthiotransferase MtaB</fullName>
    </submittedName>
</protein>
<keyword evidence="6" id="KW-0408">Iron</keyword>
<dbReference type="GO" id="GO:0035598">
    <property type="term" value="F:tRNA (N(6)-L-threonylcarbamoyladenosine(37)-C(2))-methylthiotransferase activity"/>
    <property type="evidence" value="ECO:0007669"/>
    <property type="project" value="TreeGrafter"/>
</dbReference>
<dbReference type="SUPFAM" id="SSF102114">
    <property type="entry name" value="Radical SAM enzymes"/>
    <property type="match status" value="1"/>
</dbReference>
<dbReference type="PROSITE" id="PS51918">
    <property type="entry name" value="RADICAL_SAM"/>
    <property type="match status" value="1"/>
</dbReference>
<evidence type="ECO:0000313" key="10">
    <source>
        <dbReference type="EMBL" id="MSU91815.1"/>
    </source>
</evidence>
<dbReference type="Proteomes" id="UP000474957">
    <property type="component" value="Unassembled WGS sequence"/>
</dbReference>
<feature type="domain" description="Radical SAM core" evidence="9">
    <location>
        <begin position="135"/>
        <end position="365"/>
    </location>
</feature>
<evidence type="ECO:0000259" key="9">
    <source>
        <dbReference type="PROSITE" id="PS51918"/>
    </source>
</evidence>
<dbReference type="PANTHER" id="PTHR11918:SF45">
    <property type="entry name" value="THREONYLCARBAMOYLADENOSINE TRNA METHYLTHIOTRANSFERASE"/>
    <property type="match status" value="1"/>
</dbReference>
<comment type="caution">
    <text evidence="10">The sequence shown here is derived from an EMBL/GenBank/DDBJ whole genome shotgun (WGS) entry which is preliminary data.</text>
</comment>
<dbReference type="SFLD" id="SFLDS00029">
    <property type="entry name" value="Radical_SAM"/>
    <property type="match status" value="1"/>
</dbReference>
<dbReference type="InterPro" id="IPR007197">
    <property type="entry name" value="rSAM"/>
</dbReference>
<gene>
    <name evidence="10" type="primary">mtaB</name>
    <name evidence="10" type="ORF">GE300_19755</name>
</gene>
<dbReference type="AlphaFoldDB" id="A0A6L5Z706"/>
<dbReference type="Gene3D" id="3.40.50.12160">
    <property type="entry name" value="Methylthiotransferase, N-terminal domain"/>
    <property type="match status" value="1"/>
</dbReference>
<dbReference type="InterPro" id="IPR023404">
    <property type="entry name" value="rSAM_horseshoe"/>
</dbReference>
<evidence type="ECO:0000256" key="2">
    <source>
        <dbReference type="ARBA" id="ARBA00022485"/>
    </source>
</evidence>
<evidence type="ECO:0000313" key="11">
    <source>
        <dbReference type="Proteomes" id="UP000474957"/>
    </source>
</evidence>
<dbReference type="SMART" id="SM00729">
    <property type="entry name" value="Elp3"/>
    <property type="match status" value="1"/>
</dbReference>
<dbReference type="InterPro" id="IPR006467">
    <property type="entry name" value="MiaB-like_bact"/>
</dbReference>
<keyword evidence="2" id="KW-0004">4Fe-4S</keyword>
<dbReference type="Pfam" id="PF04055">
    <property type="entry name" value="Radical_SAM"/>
    <property type="match status" value="1"/>
</dbReference>
<dbReference type="EMBL" id="WIND01000026">
    <property type="protein sequence ID" value="MSU91815.1"/>
    <property type="molecule type" value="Genomic_DNA"/>
</dbReference>
<dbReference type="PROSITE" id="PS51449">
    <property type="entry name" value="MTTASE_N"/>
    <property type="match status" value="1"/>
</dbReference>